<feature type="transmembrane region" description="Helical" evidence="8">
    <location>
        <begin position="205"/>
        <end position="229"/>
    </location>
</feature>
<protein>
    <submittedName>
        <fullName evidence="9">AI-2E family transporter</fullName>
    </submittedName>
</protein>
<comment type="similarity">
    <text evidence="2">Belongs to the autoinducer-2 exporter (AI-2E) (TC 2.A.86) family.</text>
</comment>
<dbReference type="PANTHER" id="PTHR21716:SF53">
    <property type="entry name" value="PERMEASE PERM-RELATED"/>
    <property type="match status" value="1"/>
</dbReference>
<feature type="transmembrane region" description="Helical" evidence="8">
    <location>
        <begin position="235"/>
        <end position="254"/>
    </location>
</feature>
<keyword evidence="5 8" id="KW-0812">Transmembrane</keyword>
<dbReference type="RefSeq" id="WP_380903995.1">
    <property type="nucleotide sequence ID" value="NZ_JBHUEG010000001.1"/>
</dbReference>
<comment type="caution">
    <text evidence="9">The sequence shown here is derived from an EMBL/GenBank/DDBJ whole genome shotgun (WGS) entry which is preliminary data.</text>
</comment>
<keyword evidence="3" id="KW-0813">Transport</keyword>
<feature type="transmembrane region" description="Helical" evidence="8">
    <location>
        <begin position="29"/>
        <end position="45"/>
    </location>
</feature>
<keyword evidence="6 8" id="KW-1133">Transmembrane helix</keyword>
<evidence type="ECO:0000256" key="4">
    <source>
        <dbReference type="ARBA" id="ARBA00022475"/>
    </source>
</evidence>
<evidence type="ECO:0000313" key="9">
    <source>
        <dbReference type="EMBL" id="MFD2548337.1"/>
    </source>
</evidence>
<feature type="transmembrane region" description="Helical" evidence="8">
    <location>
        <begin position="138"/>
        <end position="162"/>
    </location>
</feature>
<accession>A0ABW5KLD9</accession>
<dbReference type="Proteomes" id="UP001597545">
    <property type="component" value="Unassembled WGS sequence"/>
</dbReference>
<evidence type="ECO:0000256" key="8">
    <source>
        <dbReference type="SAM" id="Phobius"/>
    </source>
</evidence>
<evidence type="ECO:0000256" key="1">
    <source>
        <dbReference type="ARBA" id="ARBA00004651"/>
    </source>
</evidence>
<feature type="transmembrane region" description="Helical" evidence="8">
    <location>
        <begin position="57"/>
        <end position="79"/>
    </location>
</feature>
<organism evidence="9 10">
    <name type="scientific">Sphingobacterium suaedae</name>
    <dbReference type="NCBI Taxonomy" id="1686402"/>
    <lineage>
        <taxon>Bacteria</taxon>
        <taxon>Pseudomonadati</taxon>
        <taxon>Bacteroidota</taxon>
        <taxon>Sphingobacteriia</taxon>
        <taxon>Sphingobacteriales</taxon>
        <taxon>Sphingobacteriaceae</taxon>
        <taxon>Sphingobacterium</taxon>
    </lineage>
</organism>
<keyword evidence="7 8" id="KW-0472">Membrane</keyword>
<dbReference type="PANTHER" id="PTHR21716">
    <property type="entry name" value="TRANSMEMBRANE PROTEIN"/>
    <property type="match status" value="1"/>
</dbReference>
<evidence type="ECO:0000256" key="7">
    <source>
        <dbReference type="ARBA" id="ARBA00023136"/>
    </source>
</evidence>
<keyword evidence="4" id="KW-1003">Cell membrane</keyword>
<name>A0ABW5KLD9_9SPHI</name>
<evidence type="ECO:0000256" key="5">
    <source>
        <dbReference type="ARBA" id="ARBA00022692"/>
    </source>
</evidence>
<feature type="transmembrane region" description="Helical" evidence="8">
    <location>
        <begin position="7"/>
        <end position="23"/>
    </location>
</feature>
<feature type="transmembrane region" description="Helical" evidence="8">
    <location>
        <begin position="261"/>
        <end position="279"/>
    </location>
</feature>
<proteinExistence type="inferred from homology"/>
<evidence type="ECO:0000256" key="6">
    <source>
        <dbReference type="ARBA" id="ARBA00022989"/>
    </source>
</evidence>
<evidence type="ECO:0000313" key="10">
    <source>
        <dbReference type="Proteomes" id="UP001597545"/>
    </source>
</evidence>
<evidence type="ECO:0000256" key="2">
    <source>
        <dbReference type="ARBA" id="ARBA00009773"/>
    </source>
</evidence>
<comment type="subcellular location">
    <subcellularLocation>
        <location evidence="1">Cell membrane</location>
        <topology evidence="1">Multi-pass membrane protein</topology>
    </subcellularLocation>
</comment>
<reference evidence="10" key="1">
    <citation type="journal article" date="2019" name="Int. J. Syst. Evol. Microbiol.">
        <title>The Global Catalogue of Microorganisms (GCM) 10K type strain sequencing project: providing services to taxonomists for standard genome sequencing and annotation.</title>
        <authorList>
            <consortium name="The Broad Institute Genomics Platform"/>
            <consortium name="The Broad Institute Genome Sequencing Center for Infectious Disease"/>
            <person name="Wu L."/>
            <person name="Ma J."/>
        </authorList>
    </citation>
    <scope>NUCLEOTIDE SEQUENCE [LARGE SCALE GENOMIC DNA]</scope>
    <source>
        <strain evidence="10">KCTC 42662</strain>
    </source>
</reference>
<dbReference type="Pfam" id="PF01594">
    <property type="entry name" value="AI-2E_transport"/>
    <property type="match status" value="1"/>
</dbReference>
<dbReference type="InterPro" id="IPR002549">
    <property type="entry name" value="AI-2E-like"/>
</dbReference>
<dbReference type="EMBL" id="JBHULR010000004">
    <property type="protein sequence ID" value="MFD2548337.1"/>
    <property type="molecule type" value="Genomic_DNA"/>
</dbReference>
<evidence type="ECO:0000256" key="3">
    <source>
        <dbReference type="ARBA" id="ARBA00022448"/>
    </source>
</evidence>
<keyword evidence="10" id="KW-1185">Reference proteome</keyword>
<feature type="transmembrane region" description="Helical" evidence="8">
    <location>
        <begin position="291"/>
        <end position="315"/>
    </location>
</feature>
<gene>
    <name evidence="9" type="ORF">ACFSR5_11855</name>
</gene>
<sequence>MRKTTTILKVLLIFTLIVCILLYAKSVLAPLAIAAILAMLFVGLSKKLEKRGWPRWASALLSVGILFASTTGLLLLLSWQMQSFASNIDSMKENILQLIARLQNWIDAQFGLDQEQQKSLAKEQVATGKSNSGMASSFASGFFSLLVDMILVFVYTYLLLFYRTRIKKFLIRVSAPNDQEQALEIAHRSTEVATSYMSGLAKMIVVLWLLYGSAFSLIGVENALFFAVLCGVLELVPFIGNLTGTGLTILGVIAQGGKSDLIIGVLVVYAVVQFVQTYLLEPLIVGTEVNINPLFTIISLVAAEAIWGISGMVLAIPVAGIIKIVCDTVPSLQPYGYLIGSDKKRRQAPWQRKGAEK</sequence>